<proteinExistence type="predicted"/>
<organism evidence="2 3">
    <name type="scientific">Bemisia tabaci</name>
    <name type="common">Sweetpotato whitefly</name>
    <name type="synonym">Aleurodes tabaci</name>
    <dbReference type="NCBI Taxonomy" id="7038"/>
    <lineage>
        <taxon>Eukaryota</taxon>
        <taxon>Metazoa</taxon>
        <taxon>Ecdysozoa</taxon>
        <taxon>Arthropoda</taxon>
        <taxon>Hexapoda</taxon>
        <taxon>Insecta</taxon>
        <taxon>Pterygota</taxon>
        <taxon>Neoptera</taxon>
        <taxon>Paraneoptera</taxon>
        <taxon>Hemiptera</taxon>
        <taxon>Sternorrhyncha</taxon>
        <taxon>Aleyrodoidea</taxon>
        <taxon>Aleyrodidae</taxon>
        <taxon>Aleyrodinae</taxon>
        <taxon>Bemisia</taxon>
    </lineage>
</organism>
<keyword evidence="1" id="KW-0732">Signal</keyword>
<dbReference type="EMBL" id="OU963865">
    <property type="protein sequence ID" value="CAH0388760.1"/>
    <property type="molecule type" value="Genomic_DNA"/>
</dbReference>
<feature type="chain" id="PRO_5040359444" evidence="1">
    <location>
        <begin position="22"/>
        <end position="171"/>
    </location>
</feature>
<reference evidence="2" key="1">
    <citation type="submission" date="2021-12" db="EMBL/GenBank/DDBJ databases">
        <authorList>
            <person name="King R."/>
        </authorList>
    </citation>
    <scope>NUCLEOTIDE SEQUENCE</scope>
</reference>
<name>A0A9P0ACB3_BEMTA</name>
<keyword evidence="3" id="KW-1185">Reference proteome</keyword>
<dbReference type="Proteomes" id="UP001152759">
    <property type="component" value="Chromosome 4"/>
</dbReference>
<gene>
    <name evidence="2" type="ORF">BEMITA_LOCUS7651</name>
</gene>
<evidence type="ECO:0000313" key="3">
    <source>
        <dbReference type="Proteomes" id="UP001152759"/>
    </source>
</evidence>
<feature type="signal peptide" evidence="1">
    <location>
        <begin position="1"/>
        <end position="21"/>
    </location>
</feature>
<sequence length="171" mass="19380">MKFNNLLEAFTLLNLQAFSAAFPSGCKSKISNELVQSQYHRNALEPNSPQDDHLNLASGLRRNQNAIQEHLQTDGEHSPHLSDRYILENPLADSKEISTKPKERVNEKDDNENNLKKSRLDSHLSMYSMEDLVQDTSLIVKVMVWPITELISLISDTLSVADDDDDDDDDN</sequence>
<evidence type="ECO:0000256" key="1">
    <source>
        <dbReference type="SAM" id="SignalP"/>
    </source>
</evidence>
<dbReference type="AlphaFoldDB" id="A0A9P0ACB3"/>
<evidence type="ECO:0000313" key="2">
    <source>
        <dbReference type="EMBL" id="CAH0388760.1"/>
    </source>
</evidence>
<protein>
    <submittedName>
        <fullName evidence="2">Uncharacterized protein</fullName>
    </submittedName>
</protein>
<accession>A0A9P0ACB3</accession>